<dbReference type="Proteomes" id="UP000658720">
    <property type="component" value="Unassembled WGS sequence"/>
</dbReference>
<dbReference type="EMBL" id="JADEVV010000001">
    <property type="protein sequence ID" value="MBE9252361.1"/>
    <property type="molecule type" value="Genomic_DNA"/>
</dbReference>
<organism evidence="3 4">
    <name type="scientific">Synechocystis salina LEGE 00031</name>
    <dbReference type="NCBI Taxonomy" id="1828736"/>
    <lineage>
        <taxon>Bacteria</taxon>
        <taxon>Bacillati</taxon>
        <taxon>Cyanobacteriota</taxon>
        <taxon>Cyanophyceae</taxon>
        <taxon>Synechococcales</taxon>
        <taxon>Merismopediaceae</taxon>
        <taxon>Synechocystis</taxon>
    </lineage>
</organism>
<dbReference type="PANTHER" id="PTHR43649">
    <property type="entry name" value="ARABINOSE-BINDING PROTEIN-RELATED"/>
    <property type="match status" value="1"/>
</dbReference>
<keyword evidence="2" id="KW-0813">Transport</keyword>
<comment type="caution">
    <text evidence="3">The sequence shown here is derived from an EMBL/GenBank/DDBJ whole genome shotgun (WGS) entry which is preliminary data.</text>
</comment>
<sequence>MKFFKITTLIISLIVLTSCQGPGLNGDGDKKQVTILGVMIGEQQEKIEQALAPFTEATGIEVVYEGTDTFATTLPIRVDSGRAPDLAMFPQPGLMADFAREGKLVPLGEILTPEEMAEAYDQAWLDLAAVDGTVYGAWYRASVKSLVWFNPQQFAVHGYEVPGTWEEMMALSQRIVDEGKTPWCLGIESGDATGWVGTDWVEDIMLRTASPATYDQWVSHQIPFNAPVVQNALNVFGEIAQNEKMIYGGKVGAMSTPFGDSILGLFTDPPHCYLHRQGNFITAFLPPDLNPEEVDVFPLPPIDPAYGLPVLVGGDIFAMFNDTPEARQLMAYLASPQPHEVAATLGAYISPHKNIDLSLYPDRLTRKQAEILSNAEVIRFDASDMMPGAVGTGTFWSGMVDYIGGTDGTQVLNTIERSWPR</sequence>
<dbReference type="SUPFAM" id="SSF53850">
    <property type="entry name" value="Periplasmic binding protein-like II"/>
    <property type="match status" value="1"/>
</dbReference>
<dbReference type="InterPro" id="IPR050490">
    <property type="entry name" value="Bact_solute-bd_prot1"/>
</dbReference>
<gene>
    <name evidence="3" type="ORF">IQ217_00520</name>
</gene>
<comment type="similarity">
    <text evidence="1">Belongs to the bacterial solute-binding protein 1 family.</text>
</comment>
<proteinExistence type="inferred from homology"/>
<evidence type="ECO:0000313" key="3">
    <source>
        <dbReference type="EMBL" id="MBE9252361.1"/>
    </source>
</evidence>
<protein>
    <submittedName>
        <fullName evidence="3">Carbohydrate ABC transporter substrate-binding protein</fullName>
    </submittedName>
</protein>
<dbReference type="RefSeq" id="WP_194018528.1">
    <property type="nucleotide sequence ID" value="NZ_JADEVV010000001.1"/>
</dbReference>
<accession>A0ABR9VLY7</accession>
<evidence type="ECO:0000256" key="2">
    <source>
        <dbReference type="ARBA" id="ARBA00022448"/>
    </source>
</evidence>
<dbReference type="PROSITE" id="PS51257">
    <property type="entry name" value="PROKAR_LIPOPROTEIN"/>
    <property type="match status" value="1"/>
</dbReference>
<evidence type="ECO:0000313" key="4">
    <source>
        <dbReference type="Proteomes" id="UP000658720"/>
    </source>
</evidence>
<keyword evidence="4" id="KW-1185">Reference proteome</keyword>
<name>A0ABR9VLY7_9SYNC</name>
<reference evidence="3 4" key="1">
    <citation type="submission" date="2020-10" db="EMBL/GenBank/DDBJ databases">
        <authorList>
            <person name="Castelo-Branco R."/>
            <person name="Eusebio N."/>
            <person name="Adriana R."/>
            <person name="Vieira A."/>
            <person name="Brugerolle De Fraissinette N."/>
            <person name="Rezende De Castro R."/>
            <person name="Schneider M.P."/>
            <person name="Vasconcelos V."/>
            <person name="Leao P.N."/>
        </authorList>
    </citation>
    <scope>NUCLEOTIDE SEQUENCE [LARGE SCALE GENOMIC DNA]</scope>
    <source>
        <strain evidence="3 4">LEGE 00031</strain>
    </source>
</reference>
<evidence type="ECO:0000256" key="1">
    <source>
        <dbReference type="ARBA" id="ARBA00008520"/>
    </source>
</evidence>
<dbReference type="Gene3D" id="3.40.190.10">
    <property type="entry name" value="Periplasmic binding protein-like II"/>
    <property type="match status" value="2"/>
</dbReference>
<dbReference type="PANTHER" id="PTHR43649:SF29">
    <property type="entry name" value="OSMOPROTECTIVE COMPOUNDS-BINDING PROTEIN GGTB"/>
    <property type="match status" value="1"/>
</dbReference>
<dbReference type="InterPro" id="IPR006059">
    <property type="entry name" value="SBP"/>
</dbReference>
<dbReference type="Pfam" id="PF01547">
    <property type="entry name" value="SBP_bac_1"/>
    <property type="match status" value="1"/>
</dbReference>